<evidence type="ECO:0000313" key="5">
    <source>
        <dbReference type="EMBL" id="KGH44482.1"/>
    </source>
</evidence>
<feature type="transmembrane region" description="Helical" evidence="2">
    <location>
        <begin position="434"/>
        <end position="452"/>
    </location>
</feature>
<name>A0A098Y1W8_9ACTN</name>
<keyword evidence="2" id="KW-0472">Membrane</keyword>
<accession>A0A098Y1W8</accession>
<evidence type="ECO:0000256" key="2">
    <source>
        <dbReference type="SAM" id="Phobius"/>
    </source>
</evidence>
<dbReference type="Pfam" id="PF20990">
    <property type="entry name" value="DUF2207_C"/>
    <property type="match status" value="1"/>
</dbReference>
<evidence type="ECO:0000259" key="3">
    <source>
        <dbReference type="Pfam" id="PF09972"/>
    </source>
</evidence>
<feature type="transmembrane region" description="Helical" evidence="2">
    <location>
        <begin position="242"/>
        <end position="263"/>
    </location>
</feature>
<evidence type="ECO:0000256" key="1">
    <source>
        <dbReference type="SAM" id="MobiDB-lite"/>
    </source>
</evidence>
<gene>
    <name evidence="5" type="ORF">IN07_23280</name>
</gene>
<evidence type="ECO:0000259" key="4">
    <source>
        <dbReference type="Pfam" id="PF20990"/>
    </source>
</evidence>
<dbReference type="AlphaFoldDB" id="A0A098Y1W8"/>
<dbReference type="EMBL" id="JPMX01000124">
    <property type="protein sequence ID" value="KGH44482.1"/>
    <property type="molecule type" value="Genomic_DNA"/>
</dbReference>
<dbReference type="InterPro" id="IPR018702">
    <property type="entry name" value="DUF2207"/>
</dbReference>
<organism evidence="5 6">
    <name type="scientific">Modestobacter caceresii</name>
    <dbReference type="NCBI Taxonomy" id="1522368"/>
    <lineage>
        <taxon>Bacteria</taxon>
        <taxon>Bacillati</taxon>
        <taxon>Actinomycetota</taxon>
        <taxon>Actinomycetes</taxon>
        <taxon>Geodermatophilales</taxon>
        <taxon>Geodermatophilaceae</taxon>
        <taxon>Modestobacter</taxon>
    </lineage>
</organism>
<reference evidence="5 6" key="1">
    <citation type="submission" date="2014-07" db="EMBL/GenBank/DDBJ databases">
        <title>Biosystematic studies on Modestobacter strains isolated from extreme hyper-arid desert soil and from historic building.</title>
        <authorList>
            <person name="Bukarasam K."/>
            <person name="Bull A."/>
            <person name="Girard G."/>
            <person name="van Wezel G."/>
            <person name="Goodfellow M."/>
        </authorList>
    </citation>
    <scope>NUCLEOTIDE SEQUENCE [LARGE SCALE GENOMIC DNA]</scope>
    <source>
        <strain evidence="5 6">KNN45-2b</strain>
    </source>
</reference>
<sequence>MSADGRRAAVAGLVFPALLLAGCTDDGQAEAIRSYEVDLVADADGSLEVEETIAYDFADSERHGIERLIPERAPFEQTRDRLYPISDVVVESPTGAPADTEVTSEDGVLTVRVGDEDTEVTGEHTYVLRYRVEGVADPGDDGDRVAWNAVGTGWEVPIEQVDVRLTGPAGAAPVSGDCVVGTDDALTACPMDVEAVGAVRAEAGGLDPGEGVTVSATYPAGTFAGAEPVLEETFSPAQAFRLTPATAGLAVGGLLLLVVPPLLRARRSRPAGSGPRAPQLTPPHDARPAQLGTVLDGRAQRHEVLATLLDLAVRGQLRIEEVAVDTADDEPDTDVPPDWRLVRTPADQRGLRRYEQLLLDDVFADGEVVRLSDLQPRFPAIAARASAAMYRDVVELGWFRADPAAVRRRWYALGAGVLVAGVVLTVVLAVTSTWALAGTGVVLAGLVLLGLAGRMPQRTPEGVQVHERAAAFRDQLATSDGPWSADADQLADLAGAARTDLRVRYLPHAVALGVAEEWTTAVQAARPGATPSWYVPAHGAGHVGVWPALLAFSAPDNPALSPPASAGSGTGSTYVGGAAGGGGGGSW</sequence>
<comment type="caution">
    <text evidence="5">The sequence shown here is derived from an EMBL/GenBank/DDBJ whole genome shotgun (WGS) entry which is preliminary data.</text>
</comment>
<dbReference type="Proteomes" id="UP000029713">
    <property type="component" value="Unassembled WGS sequence"/>
</dbReference>
<feature type="transmembrane region" description="Helical" evidence="2">
    <location>
        <begin position="410"/>
        <end position="428"/>
    </location>
</feature>
<dbReference type="RefSeq" id="WP_036340959.1">
    <property type="nucleotide sequence ID" value="NZ_JPMX01000124.1"/>
</dbReference>
<dbReference type="STRING" id="1522368.IN07_23280"/>
<dbReference type="OrthoDB" id="143710at2"/>
<keyword evidence="2" id="KW-0812">Transmembrane</keyword>
<keyword evidence="2" id="KW-1133">Transmembrane helix</keyword>
<feature type="domain" description="Predicted membrane protein YciQ-like C-terminal" evidence="4">
    <location>
        <begin position="282"/>
        <end position="520"/>
    </location>
</feature>
<evidence type="ECO:0008006" key="7">
    <source>
        <dbReference type="Google" id="ProtNLM"/>
    </source>
</evidence>
<feature type="domain" description="DUF2207" evidence="3">
    <location>
        <begin position="32"/>
        <end position="217"/>
    </location>
</feature>
<dbReference type="InterPro" id="IPR048389">
    <property type="entry name" value="YciQ-like_C"/>
</dbReference>
<evidence type="ECO:0000313" key="6">
    <source>
        <dbReference type="Proteomes" id="UP000029713"/>
    </source>
</evidence>
<proteinExistence type="predicted"/>
<dbReference type="PROSITE" id="PS51257">
    <property type="entry name" value="PROKAR_LIPOPROTEIN"/>
    <property type="match status" value="1"/>
</dbReference>
<protein>
    <recommendedName>
        <fullName evidence="7">DUF2207 domain-containing protein</fullName>
    </recommendedName>
</protein>
<keyword evidence="6" id="KW-1185">Reference proteome</keyword>
<feature type="region of interest" description="Disordered" evidence="1">
    <location>
        <begin position="267"/>
        <end position="288"/>
    </location>
</feature>
<dbReference type="Pfam" id="PF09972">
    <property type="entry name" value="DUF2207"/>
    <property type="match status" value="1"/>
</dbReference>